<comment type="subcellular location">
    <subcellularLocation>
        <location evidence="1">Periplasm</location>
    </subcellularLocation>
</comment>
<dbReference type="InterPro" id="IPR039424">
    <property type="entry name" value="SBP_5"/>
</dbReference>
<keyword evidence="4 5" id="KW-0732">Signal</keyword>
<dbReference type="Gene3D" id="3.40.190.10">
    <property type="entry name" value="Periplasmic binding protein-like II"/>
    <property type="match status" value="1"/>
</dbReference>
<name>A0A7W9B6S5_9SPHN</name>
<dbReference type="GO" id="GO:0030288">
    <property type="term" value="C:outer membrane-bounded periplasmic space"/>
    <property type="evidence" value="ECO:0007669"/>
    <property type="project" value="TreeGrafter"/>
</dbReference>
<feature type="domain" description="Solute-binding protein family 5" evidence="6">
    <location>
        <begin position="79"/>
        <end position="450"/>
    </location>
</feature>
<evidence type="ECO:0000256" key="5">
    <source>
        <dbReference type="SAM" id="SignalP"/>
    </source>
</evidence>
<dbReference type="Proteomes" id="UP000537161">
    <property type="component" value="Unassembled WGS sequence"/>
</dbReference>
<dbReference type="PANTHER" id="PTHR30290">
    <property type="entry name" value="PERIPLASMIC BINDING COMPONENT OF ABC TRANSPORTER"/>
    <property type="match status" value="1"/>
</dbReference>
<protein>
    <submittedName>
        <fullName evidence="7">Oligopeptide transport system substrate-binding protein</fullName>
    </submittedName>
</protein>
<comment type="similarity">
    <text evidence="2">Belongs to the bacterial solute-binding protein 5 family.</text>
</comment>
<dbReference type="CDD" id="cd08504">
    <property type="entry name" value="PBP2_OppA"/>
    <property type="match status" value="1"/>
</dbReference>
<dbReference type="AlphaFoldDB" id="A0A7W9B6S5"/>
<dbReference type="FunFam" id="3.90.76.10:FF:000001">
    <property type="entry name" value="Oligopeptide ABC transporter substrate-binding protein"/>
    <property type="match status" value="1"/>
</dbReference>
<reference evidence="7 8" key="1">
    <citation type="submission" date="2020-08" db="EMBL/GenBank/DDBJ databases">
        <title>Genomic Encyclopedia of Type Strains, Phase IV (KMG-IV): sequencing the most valuable type-strain genomes for metagenomic binning, comparative biology and taxonomic classification.</title>
        <authorList>
            <person name="Goeker M."/>
        </authorList>
    </citation>
    <scope>NUCLEOTIDE SEQUENCE [LARGE SCALE GENOMIC DNA]</scope>
    <source>
        <strain evidence="7 8">DSM 27163</strain>
    </source>
</reference>
<proteinExistence type="inferred from homology"/>
<evidence type="ECO:0000256" key="3">
    <source>
        <dbReference type="ARBA" id="ARBA00022448"/>
    </source>
</evidence>
<evidence type="ECO:0000313" key="8">
    <source>
        <dbReference type="Proteomes" id="UP000537161"/>
    </source>
</evidence>
<comment type="caution">
    <text evidence="7">The sequence shown here is derived from an EMBL/GenBank/DDBJ whole genome shotgun (WGS) entry which is preliminary data.</text>
</comment>
<accession>A0A7W9B6S5</accession>
<dbReference type="PANTHER" id="PTHR30290:SF10">
    <property type="entry name" value="PERIPLASMIC OLIGOPEPTIDE-BINDING PROTEIN-RELATED"/>
    <property type="match status" value="1"/>
</dbReference>
<evidence type="ECO:0000313" key="7">
    <source>
        <dbReference type="EMBL" id="MBB5707061.1"/>
    </source>
</evidence>
<sequence length="538" mass="58954">MNGYIRRGVTALLAAAMVSVAACGGGGTGPSGDANILKRGTASEPPSIDPHLAQGNSSSALIDDLFIGLTTTDAEGRMIGGLAERWDVSDDGLVWTFHLRPNLSWSDGKPLTADDVVWSFRRLMDPKTGARYAANLYVLKGGRAVNQGAPMAQLGVSAPDPQTVRFELERPTPYFPRILTSNATVPVPRHAIEANGRNWTKAGTMVSNGAFTLTEWVPNTRIAIRKNPRFFDAANVKLDGVTYFPTDNTGTLVNRYRAGEVDVILNFPPDQTDFLRKNFGDEVQVSPNQGLYYFLFNTKRPPFDNVKVREALSIAVDREAITRQVLKGEGEPAWSLVPSDISDYKRIPSPDAATPYADRLARARTLLTEAGYGAGKPLTLELRYDSKEDSRQIAVAMSEMWKKIGVSASLKASDFRGIVGDTRAGRFDVIRYQWFAPYDDPSTFLALVRGRSSTNLTGYANGRYDAELAAADMQEDPAARMAQLAKAEADVMKDYPVMPIYFTTARRIVSSRVHGWHQAKGGNMQSRWLSLDAGKATK</sequence>
<dbReference type="SUPFAM" id="SSF53850">
    <property type="entry name" value="Periplasmic binding protein-like II"/>
    <property type="match status" value="1"/>
</dbReference>
<dbReference type="Pfam" id="PF00496">
    <property type="entry name" value="SBP_bac_5"/>
    <property type="match status" value="1"/>
</dbReference>
<feature type="signal peptide" evidence="5">
    <location>
        <begin position="1"/>
        <end position="21"/>
    </location>
</feature>
<evidence type="ECO:0000256" key="1">
    <source>
        <dbReference type="ARBA" id="ARBA00004418"/>
    </source>
</evidence>
<dbReference type="Gene3D" id="3.10.105.10">
    <property type="entry name" value="Dipeptide-binding Protein, Domain 3"/>
    <property type="match status" value="1"/>
</dbReference>
<gene>
    <name evidence="7" type="ORF">FHR21_002423</name>
</gene>
<dbReference type="GO" id="GO:1904680">
    <property type="term" value="F:peptide transmembrane transporter activity"/>
    <property type="evidence" value="ECO:0007669"/>
    <property type="project" value="TreeGrafter"/>
</dbReference>
<keyword evidence="8" id="KW-1185">Reference proteome</keyword>
<evidence type="ECO:0000256" key="4">
    <source>
        <dbReference type="ARBA" id="ARBA00022729"/>
    </source>
</evidence>
<dbReference type="RefSeq" id="WP_184098558.1">
    <property type="nucleotide sequence ID" value="NZ_JACIJH010000007.1"/>
</dbReference>
<evidence type="ECO:0000259" key="6">
    <source>
        <dbReference type="Pfam" id="PF00496"/>
    </source>
</evidence>
<dbReference type="EMBL" id="JACIJH010000007">
    <property type="protein sequence ID" value="MBB5707061.1"/>
    <property type="molecule type" value="Genomic_DNA"/>
</dbReference>
<keyword evidence="3" id="KW-0813">Transport</keyword>
<dbReference type="InterPro" id="IPR030678">
    <property type="entry name" value="Peptide/Ni-bd"/>
</dbReference>
<feature type="chain" id="PRO_5031255921" evidence="5">
    <location>
        <begin position="22"/>
        <end position="538"/>
    </location>
</feature>
<evidence type="ECO:0000256" key="2">
    <source>
        <dbReference type="ARBA" id="ARBA00005695"/>
    </source>
</evidence>
<dbReference type="GO" id="GO:0043190">
    <property type="term" value="C:ATP-binding cassette (ABC) transporter complex"/>
    <property type="evidence" value="ECO:0007669"/>
    <property type="project" value="InterPro"/>
</dbReference>
<organism evidence="7 8">
    <name type="scientific">Sphingopyxis panaciterrulae</name>
    <dbReference type="NCBI Taxonomy" id="462372"/>
    <lineage>
        <taxon>Bacteria</taxon>
        <taxon>Pseudomonadati</taxon>
        <taxon>Pseudomonadota</taxon>
        <taxon>Alphaproteobacteria</taxon>
        <taxon>Sphingomonadales</taxon>
        <taxon>Sphingomonadaceae</taxon>
        <taxon>Sphingopyxis</taxon>
    </lineage>
</organism>
<dbReference type="InterPro" id="IPR000914">
    <property type="entry name" value="SBP_5_dom"/>
</dbReference>
<dbReference type="GO" id="GO:0015833">
    <property type="term" value="P:peptide transport"/>
    <property type="evidence" value="ECO:0007669"/>
    <property type="project" value="TreeGrafter"/>
</dbReference>
<dbReference type="Gene3D" id="3.90.76.10">
    <property type="entry name" value="Dipeptide-binding Protein, Domain 1"/>
    <property type="match status" value="1"/>
</dbReference>
<dbReference type="PROSITE" id="PS51257">
    <property type="entry name" value="PROKAR_LIPOPROTEIN"/>
    <property type="match status" value="1"/>
</dbReference>
<dbReference type="PIRSF" id="PIRSF002741">
    <property type="entry name" value="MppA"/>
    <property type="match status" value="1"/>
</dbReference>